<dbReference type="PANTHER" id="PTHR36453">
    <property type="entry name" value="SECRETED PROTEIN-RELATED"/>
    <property type="match status" value="1"/>
</dbReference>
<dbReference type="InterPro" id="IPR036034">
    <property type="entry name" value="PDZ_sf"/>
</dbReference>
<dbReference type="Pfam" id="PF13229">
    <property type="entry name" value="Beta_helix"/>
    <property type="match status" value="1"/>
</dbReference>
<proteinExistence type="predicted"/>
<gene>
    <name evidence="2" type="ORF">CLV60_101534</name>
</gene>
<sequence length="789" mass="87854">MTLFRSRVGRFLIASLITVVSYTVFTGPSFAADIYIAPDGNDRNPGSRERPLATLEAARNKVRGMRGAVTVFLRKGTYMLSKPLVFGPEDSRSDGQTLTFKSYPGEKVTISGAAVVAVKWQEYKGNVKKAAITGDYIFDQLFIAKKKLHMARYPNFDPAASHFGGYSADVLSAAKINSWKKPEGAFIHAMHKHEWGDYHYRVTGKSTDTTLALEGGYQNNRQMGMHDKYRFIENVLEELDAPDEWYYDAGSRTLYAYAPDAPVVLTPQIRHLFEFRGSAEKPVRNIHIEGLELTHTLRTFMETREPLLRSDWAIYRGGAVILEGTENCAIRKCHFNATGGNGVFFSNYNRGGEVSGCHFDETGASAVCFVGDPAAVRSPSFEYNQSVPYDRMDKTPGPKTTNYPAQCRVYDNLMHGLGRVEKQIAGVEISMSMDITVSHNTIYNIPRAGINVSEGTWGGHVIEFNDVFDTVLETGDHGSFNSWGRDRFWHPVREKMDSLAAAHPELILLDAGKAIIIRNNRFRCDHGWDIDLDDGSSNYHIYNNLCLNGGLKLREGFQRVVENNIMVNNSFHPHVWFAQSGDVFRKNIVTKPYAPIRVNEWGKEVDYNLFPDEQALEKARQSGTDAHSLAGDPMFEDAAKGDYRVKPGSPALKIGFVNFPMDQFGVVSPELKSLAAHVPSPVIKNVADGKTASETAWLGGKLRNVSGLGDRSAYGLPDEKGVVVEAAPENSILARAGMKPGDVIRVLNHRDIANVTELMDVFQEINWMGEGEVAFFRNQAMQKLKVSFK</sequence>
<organism evidence="2 3">
    <name type="scientific">Dyadobacter jiangsuensis</name>
    <dbReference type="NCBI Taxonomy" id="1591085"/>
    <lineage>
        <taxon>Bacteria</taxon>
        <taxon>Pseudomonadati</taxon>
        <taxon>Bacteroidota</taxon>
        <taxon>Cytophagia</taxon>
        <taxon>Cytophagales</taxon>
        <taxon>Spirosomataceae</taxon>
        <taxon>Dyadobacter</taxon>
    </lineage>
</organism>
<keyword evidence="3" id="KW-1185">Reference proteome</keyword>
<dbReference type="Gene3D" id="2.160.20.10">
    <property type="entry name" value="Single-stranded right-handed beta-helix, Pectin lyase-like"/>
    <property type="match status" value="2"/>
</dbReference>
<evidence type="ECO:0000259" key="1">
    <source>
        <dbReference type="Pfam" id="PF13229"/>
    </source>
</evidence>
<dbReference type="InterPro" id="IPR039448">
    <property type="entry name" value="Beta_helix"/>
</dbReference>
<dbReference type="EMBL" id="PYAS01000001">
    <property type="protein sequence ID" value="PSL34165.1"/>
    <property type="molecule type" value="Genomic_DNA"/>
</dbReference>
<dbReference type="RefSeq" id="WP_106593803.1">
    <property type="nucleotide sequence ID" value="NZ_PYAS01000001.1"/>
</dbReference>
<dbReference type="SMART" id="SM00710">
    <property type="entry name" value="PbH1"/>
    <property type="match status" value="4"/>
</dbReference>
<dbReference type="Proteomes" id="UP000241964">
    <property type="component" value="Unassembled WGS sequence"/>
</dbReference>
<feature type="domain" description="Right handed beta helix" evidence="1">
    <location>
        <begin position="317"/>
        <end position="455"/>
    </location>
</feature>
<evidence type="ECO:0000313" key="2">
    <source>
        <dbReference type="EMBL" id="PSL34165.1"/>
    </source>
</evidence>
<dbReference type="InterPro" id="IPR012334">
    <property type="entry name" value="Pectin_lyas_fold"/>
</dbReference>
<dbReference type="OrthoDB" id="9808066at2"/>
<evidence type="ECO:0000313" key="3">
    <source>
        <dbReference type="Proteomes" id="UP000241964"/>
    </source>
</evidence>
<name>A0A2P8GJL5_9BACT</name>
<reference evidence="2 3" key="1">
    <citation type="submission" date="2018-03" db="EMBL/GenBank/DDBJ databases">
        <title>Genomic Encyclopedia of Archaeal and Bacterial Type Strains, Phase II (KMG-II): from individual species to whole genera.</title>
        <authorList>
            <person name="Goeker M."/>
        </authorList>
    </citation>
    <scope>NUCLEOTIDE SEQUENCE [LARGE SCALE GENOMIC DNA]</scope>
    <source>
        <strain evidence="2 3">DSM 29057</strain>
    </source>
</reference>
<comment type="caution">
    <text evidence="2">The sequence shown here is derived from an EMBL/GenBank/DDBJ whole genome shotgun (WGS) entry which is preliminary data.</text>
</comment>
<protein>
    <recommendedName>
        <fullName evidence="1">Right handed beta helix domain-containing protein</fullName>
    </recommendedName>
</protein>
<dbReference type="PANTHER" id="PTHR36453:SF1">
    <property type="entry name" value="RIGHT HANDED BETA HELIX DOMAIN-CONTAINING PROTEIN"/>
    <property type="match status" value="1"/>
</dbReference>
<dbReference type="AlphaFoldDB" id="A0A2P8GJL5"/>
<dbReference type="SUPFAM" id="SSF51126">
    <property type="entry name" value="Pectin lyase-like"/>
    <property type="match status" value="1"/>
</dbReference>
<dbReference type="InterPro" id="IPR006626">
    <property type="entry name" value="PbH1"/>
</dbReference>
<dbReference type="InterPro" id="IPR011050">
    <property type="entry name" value="Pectin_lyase_fold/virulence"/>
</dbReference>
<dbReference type="Gene3D" id="2.30.42.10">
    <property type="match status" value="1"/>
</dbReference>
<accession>A0A2P8GJL5</accession>
<dbReference type="SUPFAM" id="SSF50156">
    <property type="entry name" value="PDZ domain-like"/>
    <property type="match status" value="1"/>
</dbReference>